<name>A0A139IE53_9PEZI</name>
<proteinExistence type="predicted"/>
<organism evidence="2 3">
    <name type="scientific">Pseudocercospora musae</name>
    <dbReference type="NCBI Taxonomy" id="113226"/>
    <lineage>
        <taxon>Eukaryota</taxon>
        <taxon>Fungi</taxon>
        <taxon>Dikarya</taxon>
        <taxon>Ascomycota</taxon>
        <taxon>Pezizomycotina</taxon>
        <taxon>Dothideomycetes</taxon>
        <taxon>Dothideomycetidae</taxon>
        <taxon>Mycosphaerellales</taxon>
        <taxon>Mycosphaerellaceae</taxon>
        <taxon>Pseudocercospora</taxon>
    </lineage>
</organism>
<gene>
    <name evidence="2" type="ORF">AC579_5400</name>
</gene>
<evidence type="ECO:0008006" key="4">
    <source>
        <dbReference type="Google" id="ProtNLM"/>
    </source>
</evidence>
<dbReference type="PANTHER" id="PTHR39598">
    <property type="entry name" value="AUSTINOL SYNTHESIS PROTEIN F-RELATED"/>
    <property type="match status" value="1"/>
</dbReference>
<feature type="compositionally biased region" description="Polar residues" evidence="1">
    <location>
        <begin position="213"/>
        <end position="222"/>
    </location>
</feature>
<evidence type="ECO:0000256" key="1">
    <source>
        <dbReference type="SAM" id="MobiDB-lite"/>
    </source>
</evidence>
<evidence type="ECO:0000313" key="3">
    <source>
        <dbReference type="Proteomes" id="UP000073492"/>
    </source>
</evidence>
<protein>
    <recommendedName>
        <fullName evidence="4">SnoaL-like domain-containing protein</fullName>
    </recommendedName>
</protein>
<accession>A0A139IE53</accession>
<dbReference type="OrthoDB" id="3758478at2759"/>
<dbReference type="InterPro" id="IPR050977">
    <property type="entry name" value="Fungal_Meroterpenoid_Isomerase"/>
</dbReference>
<feature type="region of interest" description="Disordered" evidence="1">
    <location>
        <begin position="201"/>
        <end position="222"/>
    </location>
</feature>
<keyword evidence="3" id="KW-1185">Reference proteome</keyword>
<dbReference type="Proteomes" id="UP000073492">
    <property type="component" value="Unassembled WGS sequence"/>
</dbReference>
<evidence type="ECO:0000313" key="2">
    <source>
        <dbReference type="EMBL" id="KXT12852.1"/>
    </source>
</evidence>
<sequence length="222" mass="25429">MDLSIVSVGHLARTLLQRLAEGDYLDSETRHLIQDAMVSDIERLSIRSQLDEELAEEQRCIAMNILTAYRCFNVEDALQMNKIFEHRTSDCVQVTLPRSAGTPDRNNKQYRKYLQDLVLNDLAPFKGEIDIVQPIISDASARTVVAKVHGQVHAEGRSTIHDHTVWFLYFTEDRDKVWKIEVWVDSKKAYEFQQQLAEWHKKNAGSNSSSAKQTDAQNGKPK</sequence>
<dbReference type="AlphaFoldDB" id="A0A139IE53"/>
<reference evidence="2 3" key="1">
    <citation type="submission" date="2015-07" db="EMBL/GenBank/DDBJ databases">
        <title>Comparative genomics of the Sigatoka disease complex on banana suggests a link between parallel evolutionary changes in Pseudocercospora fijiensis and Pseudocercospora eumusae and increased virulence on the banana host.</title>
        <authorList>
            <person name="Chang T.-C."/>
            <person name="Salvucci A."/>
            <person name="Crous P.W."/>
            <person name="Stergiopoulos I."/>
        </authorList>
    </citation>
    <scope>NUCLEOTIDE SEQUENCE [LARGE SCALE GENOMIC DNA]</scope>
    <source>
        <strain evidence="2 3">CBS 116634</strain>
    </source>
</reference>
<dbReference type="EMBL" id="LFZO01000137">
    <property type="protein sequence ID" value="KXT12852.1"/>
    <property type="molecule type" value="Genomic_DNA"/>
</dbReference>
<dbReference type="PANTHER" id="PTHR39598:SF1">
    <property type="entry name" value="AUSTINOID BIOSYNTHESIS CLUSTERS PROTEIN F-RELATED"/>
    <property type="match status" value="1"/>
</dbReference>
<comment type="caution">
    <text evidence="2">The sequence shown here is derived from an EMBL/GenBank/DDBJ whole genome shotgun (WGS) entry which is preliminary data.</text>
</comment>